<gene>
    <name evidence="1" type="ORF">Slati_1507600</name>
</gene>
<evidence type="ECO:0000313" key="1">
    <source>
        <dbReference type="EMBL" id="KAL0449512.1"/>
    </source>
</evidence>
<proteinExistence type="predicted"/>
<comment type="caution">
    <text evidence="1">The sequence shown here is derived from an EMBL/GenBank/DDBJ whole genome shotgun (WGS) entry which is preliminary data.</text>
</comment>
<reference evidence="1" key="1">
    <citation type="submission" date="2020-06" db="EMBL/GenBank/DDBJ databases">
        <authorList>
            <person name="Li T."/>
            <person name="Hu X."/>
            <person name="Zhang T."/>
            <person name="Song X."/>
            <person name="Zhang H."/>
            <person name="Dai N."/>
            <person name="Sheng W."/>
            <person name="Hou X."/>
            <person name="Wei L."/>
        </authorList>
    </citation>
    <scope>NUCLEOTIDE SEQUENCE</scope>
    <source>
        <strain evidence="1">KEN1</strain>
        <tissue evidence="1">Leaf</tissue>
    </source>
</reference>
<organism evidence="1">
    <name type="scientific">Sesamum latifolium</name>
    <dbReference type="NCBI Taxonomy" id="2727402"/>
    <lineage>
        <taxon>Eukaryota</taxon>
        <taxon>Viridiplantae</taxon>
        <taxon>Streptophyta</taxon>
        <taxon>Embryophyta</taxon>
        <taxon>Tracheophyta</taxon>
        <taxon>Spermatophyta</taxon>
        <taxon>Magnoliopsida</taxon>
        <taxon>eudicotyledons</taxon>
        <taxon>Gunneridae</taxon>
        <taxon>Pentapetalae</taxon>
        <taxon>asterids</taxon>
        <taxon>lamiids</taxon>
        <taxon>Lamiales</taxon>
        <taxon>Pedaliaceae</taxon>
        <taxon>Sesamum</taxon>
    </lineage>
</organism>
<protein>
    <recommendedName>
        <fullName evidence="2">Reverse transcriptase</fullName>
    </recommendedName>
</protein>
<name>A0AAW2X644_9LAMI</name>
<dbReference type="EMBL" id="JACGWN010000005">
    <property type="protein sequence ID" value="KAL0449512.1"/>
    <property type="molecule type" value="Genomic_DNA"/>
</dbReference>
<dbReference type="AlphaFoldDB" id="A0AAW2X644"/>
<accession>A0AAW2X644</accession>
<evidence type="ECO:0008006" key="2">
    <source>
        <dbReference type="Google" id="ProtNLM"/>
    </source>
</evidence>
<reference evidence="1" key="2">
    <citation type="journal article" date="2024" name="Plant">
        <title>Genomic evolution and insights into agronomic trait innovations of Sesamum species.</title>
        <authorList>
            <person name="Miao H."/>
            <person name="Wang L."/>
            <person name="Qu L."/>
            <person name="Liu H."/>
            <person name="Sun Y."/>
            <person name="Le M."/>
            <person name="Wang Q."/>
            <person name="Wei S."/>
            <person name="Zheng Y."/>
            <person name="Lin W."/>
            <person name="Duan Y."/>
            <person name="Cao H."/>
            <person name="Xiong S."/>
            <person name="Wang X."/>
            <person name="Wei L."/>
            <person name="Li C."/>
            <person name="Ma Q."/>
            <person name="Ju M."/>
            <person name="Zhao R."/>
            <person name="Li G."/>
            <person name="Mu C."/>
            <person name="Tian Q."/>
            <person name="Mei H."/>
            <person name="Zhang T."/>
            <person name="Gao T."/>
            <person name="Zhang H."/>
        </authorList>
    </citation>
    <scope>NUCLEOTIDE SEQUENCE</scope>
    <source>
        <strain evidence="1">KEN1</strain>
    </source>
</reference>
<sequence>MTLRVEKYDAEENEIQRHVDQTSIEGKREIFQCKNDMITAYYKRVKHRNFRVQDLILKKIEVSKHVVKLDPNWEGPYKVVKICKVVSYRLQTMEESDLMRHWNVMNLKKFYA</sequence>